<dbReference type="Proteomes" id="UP001497623">
    <property type="component" value="Unassembled WGS sequence"/>
</dbReference>
<dbReference type="GO" id="GO:0005230">
    <property type="term" value="F:extracellular ligand-gated monoatomic ion channel activity"/>
    <property type="evidence" value="ECO:0007669"/>
    <property type="project" value="UniProtKB-ARBA"/>
</dbReference>
<dbReference type="SUPFAM" id="SSF90112">
    <property type="entry name" value="Neurotransmitter-gated ion-channel transmembrane pore"/>
    <property type="match status" value="1"/>
</dbReference>
<dbReference type="GO" id="GO:0099095">
    <property type="term" value="F:ligand-gated monoatomic anion channel activity"/>
    <property type="evidence" value="ECO:0007669"/>
    <property type="project" value="UniProtKB-ARBA"/>
</dbReference>
<dbReference type="InterPro" id="IPR038050">
    <property type="entry name" value="Neuro_actylchol_rec"/>
</dbReference>
<gene>
    <name evidence="3" type="ORF">MNOR_LOCUS36212</name>
</gene>
<protein>
    <recommendedName>
        <fullName evidence="2">Neurotransmitter-gated ion-channel transmembrane domain-containing protein</fullName>
    </recommendedName>
</protein>
<accession>A0AAV2SDT1</accession>
<dbReference type="GO" id="GO:0004888">
    <property type="term" value="F:transmembrane signaling receptor activity"/>
    <property type="evidence" value="ECO:0007669"/>
    <property type="project" value="InterPro"/>
</dbReference>
<name>A0AAV2SDT1_MEGNR</name>
<dbReference type="InterPro" id="IPR006029">
    <property type="entry name" value="Neurotrans-gated_channel_TM"/>
</dbReference>
<sequence>VYMSRLWGHILLNVYVPSMLLLFISYLTLYFKPSIFQVRVLASLTILLVMCTLFSQVSSMLPKSSYVKLVDVWLLSCIIIVLLTIIFHTIIDRLQEEENKSLRNKLENMLRTAFKTVKQGKNGDKKIIPLQETMAESSRVTCNSAIKTPLTETKQTPLYHYVVLTSRATLLFTIIIFNIVYWSIALI</sequence>
<evidence type="ECO:0000313" key="3">
    <source>
        <dbReference type="EMBL" id="CAL4187693.1"/>
    </source>
</evidence>
<feature type="transmembrane region" description="Helical" evidence="1">
    <location>
        <begin position="158"/>
        <end position="184"/>
    </location>
</feature>
<dbReference type="InterPro" id="IPR006028">
    <property type="entry name" value="GABAA/Glycine_rcpt"/>
</dbReference>
<proteinExistence type="predicted"/>
<evidence type="ECO:0000259" key="2">
    <source>
        <dbReference type="Pfam" id="PF02932"/>
    </source>
</evidence>
<keyword evidence="1" id="KW-1133">Transmembrane helix</keyword>
<dbReference type="GO" id="GO:0016020">
    <property type="term" value="C:membrane"/>
    <property type="evidence" value="ECO:0007669"/>
    <property type="project" value="InterPro"/>
</dbReference>
<feature type="transmembrane region" description="Helical" evidence="1">
    <location>
        <begin position="6"/>
        <end position="29"/>
    </location>
</feature>
<evidence type="ECO:0000256" key="1">
    <source>
        <dbReference type="SAM" id="Phobius"/>
    </source>
</evidence>
<dbReference type="AlphaFoldDB" id="A0AAV2SDT1"/>
<feature type="transmembrane region" description="Helical" evidence="1">
    <location>
        <begin position="73"/>
        <end position="91"/>
    </location>
</feature>
<dbReference type="PRINTS" id="PR00253">
    <property type="entry name" value="GABAARECEPTR"/>
</dbReference>
<feature type="domain" description="Neurotransmitter-gated ion-channel transmembrane" evidence="2">
    <location>
        <begin position="14"/>
        <end position="119"/>
    </location>
</feature>
<reference evidence="3 4" key="1">
    <citation type="submission" date="2024-05" db="EMBL/GenBank/DDBJ databases">
        <authorList>
            <person name="Wallberg A."/>
        </authorList>
    </citation>
    <scope>NUCLEOTIDE SEQUENCE [LARGE SCALE GENOMIC DNA]</scope>
</reference>
<evidence type="ECO:0000313" key="4">
    <source>
        <dbReference type="Proteomes" id="UP001497623"/>
    </source>
</evidence>
<feature type="transmembrane region" description="Helical" evidence="1">
    <location>
        <begin position="41"/>
        <end position="61"/>
    </location>
</feature>
<keyword evidence="1" id="KW-0472">Membrane</keyword>
<dbReference type="Gene3D" id="1.20.58.390">
    <property type="entry name" value="Neurotransmitter-gated ion-channel transmembrane domain"/>
    <property type="match status" value="1"/>
</dbReference>
<organism evidence="3 4">
    <name type="scientific">Meganyctiphanes norvegica</name>
    <name type="common">Northern krill</name>
    <name type="synonym">Thysanopoda norvegica</name>
    <dbReference type="NCBI Taxonomy" id="48144"/>
    <lineage>
        <taxon>Eukaryota</taxon>
        <taxon>Metazoa</taxon>
        <taxon>Ecdysozoa</taxon>
        <taxon>Arthropoda</taxon>
        <taxon>Crustacea</taxon>
        <taxon>Multicrustacea</taxon>
        <taxon>Malacostraca</taxon>
        <taxon>Eumalacostraca</taxon>
        <taxon>Eucarida</taxon>
        <taxon>Euphausiacea</taxon>
        <taxon>Euphausiidae</taxon>
        <taxon>Meganyctiphanes</taxon>
    </lineage>
</organism>
<keyword evidence="1" id="KW-0812">Transmembrane</keyword>
<dbReference type="Pfam" id="PF02932">
    <property type="entry name" value="Neur_chan_memb"/>
    <property type="match status" value="1"/>
</dbReference>
<dbReference type="EMBL" id="CAXKWB010064463">
    <property type="protein sequence ID" value="CAL4187693.1"/>
    <property type="molecule type" value="Genomic_DNA"/>
</dbReference>
<dbReference type="InterPro" id="IPR036719">
    <property type="entry name" value="Neuro-gated_channel_TM_sf"/>
</dbReference>
<keyword evidence="4" id="KW-1185">Reference proteome</keyword>
<feature type="non-terminal residue" evidence="3">
    <location>
        <position position="1"/>
    </location>
</feature>
<dbReference type="GO" id="GO:0005254">
    <property type="term" value="F:chloride channel activity"/>
    <property type="evidence" value="ECO:0007669"/>
    <property type="project" value="UniProtKB-ARBA"/>
</dbReference>
<comment type="caution">
    <text evidence="3">The sequence shown here is derived from an EMBL/GenBank/DDBJ whole genome shotgun (WGS) entry which is preliminary data.</text>
</comment>